<keyword evidence="2" id="KW-0732">Signal</keyword>
<keyword evidence="1" id="KW-0472">Membrane</keyword>
<dbReference type="OrthoDB" id="1929763at2759"/>
<dbReference type="PANTHER" id="PTHR35718">
    <property type="entry name" value="EXPRESSED PROTEIN"/>
    <property type="match status" value="1"/>
</dbReference>
<evidence type="ECO:0000313" key="4">
    <source>
        <dbReference type="Proteomes" id="UP000195402"/>
    </source>
</evidence>
<gene>
    <name evidence="3" type="ORF">BVC80_1591g49</name>
</gene>
<dbReference type="Proteomes" id="UP000195402">
    <property type="component" value="Unassembled WGS sequence"/>
</dbReference>
<dbReference type="STRING" id="56857.A0A200QI08"/>
<dbReference type="EMBL" id="MVGT01002031">
    <property type="protein sequence ID" value="OVA10140.1"/>
    <property type="molecule type" value="Genomic_DNA"/>
</dbReference>
<accession>A0A200QI08</accession>
<keyword evidence="1" id="KW-0812">Transmembrane</keyword>
<evidence type="ECO:0000313" key="3">
    <source>
        <dbReference type="EMBL" id="OVA10140.1"/>
    </source>
</evidence>
<sequence length="146" mass="15516">MTSSMAIFWFFFLSLSSFSIAQTTPDQGGRAQHGLVYENSVSFSPSAFEFFHSNSPKPDIAIPCVLSDCVSLPQSSVLSTDQSLEADGNKLTSGAQVNNKSRVGAGGVAAIVFGFVLAVLLAMVAFYVMVTRRANVRRANSVQPAA</sequence>
<comment type="caution">
    <text evidence="3">The sequence shown here is derived from an EMBL/GenBank/DDBJ whole genome shotgun (WGS) entry which is preliminary data.</text>
</comment>
<dbReference type="InParanoid" id="A0A200QI08"/>
<feature type="signal peptide" evidence="2">
    <location>
        <begin position="1"/>
        <end position="21"/>
    </location>
</feature>
<organism evidence="3 4">
    <name type="scientific">Macleaya cordata</name>
    <name type="common">Five-seeded plume-poppy</name>
    <name type="synonym">Bocconia cordata</name>
    <dbReference type="NCBI Taxonomy" id="56857"/>
    <lineage>
        <taxon>Eukaryota</taxon>
        <taxon>Viridiplantae</taxon>
        <taxon>Streptophyta</taxon>
        <taxon>Embryophyta</taxon>
        <taxon>Tracheophyta</taxon>
        <taxon>Spermatophyta</taxon>
        <taxon>Magnoliopsida</taxon>
        <taxon>Ranunculales</taxon>
        <taxon>Papaveraceae</taxon>
        <taxon>Papaveroideae</taxon>
        <taxon>Macleaya</taxon>
    </lineage>
</organism>
<keyword evidence="1" id="KW-1133">Transmembrane helix</keyword>
<keyword evidence="4" id="KW-1185">Reference proteome</keyword>
<proteinExistence type="predicted"/>
<evidence type="ECO:0000256" key="1">
    <source>
        <dbReference type="SAM" id="Phobius"/>
    </source>
</evidence>
<dbReference type="AlphaFoldDB" id="A0A200QI08"/>
<name>A0A200QI08_MACCD</name>
<evidence type="ECO:0008006" key="5">
    <source>
        <dbReference type="Google" id="ProtNLM"/>
    </source>
</evidence>
<dbReference type="OMA" id="YVPCAAS"/>
<feature type="chain" id="PRO_5013301366" description="Transmembrane protein" evidence="2">
    <location>
        <begin position="22"/>
        <end position="146"/>
    </location>
</feature>
<dbReference type="PANTHER" id="PTHR35718:SF1">
    <property type="entry name" value="EXPRESSED PROTEIN"/>
    <property type="match status" value="1"/>
</dbReference>
<evidence type="ECO:0000256" key="2">
    <source>
        <dbReference type="SAM" id="SignalP"/>
    </source>
</evidence>
<dbReference type="FunCoup" id="A0A200QI08">
    <property type="interactions" value="442"/>
</dbReference>
<feature type="transmembrane region" description="Helical" evidence="1">
    <location>
        <begin position="108"/>
        <end position="130"/>
    </location>
</feature>
<protein>
    <recommendedName>
        <fullName evidence="5">Transmembrane protein</fullName>
    </recommendedName>
</protein>
<reference evidence="3 4" key="1">
    <citation type="journal article" date="2017" name="Mol. Plant">
        <title>The Genome of Medicinal Plant Macleaya cordata Provides New Insights into Benzylisoquinoline Alkaloids Metabolism.</title>
        <authorList>
            <person name="Liu X."/>
            <person name="Liu Y."/>
            <person name="Huang P."/>
            <person name="Ma Y."/>
            <person name="Qing Z."/>
            <person name="Tang Q."/>
            <person name="Cao H."/>
            <person name="Cheng P."/>
            <person name="Zheng Y."/>
            <person name="Yuan Z."/>
            <person name="Zhou Y."/>
            <person name="Liu J."/>
            <person name="Tang Z."/>
            <person name="Zhuo Y."/>
            <person name="Zhang Y."/>
            <person name="Yu L."/>
            <person name="Huang J."/>
            <person name="Yang P."/>
            <person name="Peng Q."/>
            <person name="Zhang J."/>
            <person name="Jiang W."/>
            <person name="Zhang Z."/>
            <person name="Lin K."/>
            <person name="Ro D.K."/>
            <person name="Chen X."/>
            <person name="Xiong X."/>
            <person name="Shang Y."/>
            <person name="Huang S."/>
            <person name="Zeng J."/>
        </authorList>
    </citation>
    <scope>NUCLEOTIDE SEQUENCE [LARGE SCALE GENOMIC DNA]</scope>
    <source>
        <strain evidence="4">cv. BLH2017</strain>
        <tissue evidence="3">Root</tissue>
    </source>
</reference>